<dbReference type="InterPro" id="IPR038636">
    <property type="entry name" value="Wzi_sf"/>
</dbReference>
<name>A0A939JW62_9BACT</name>
<protein>
    <recommendedName>
        <fullName evidence="3">Capsule assembly protein Wzi</fullName>
    </recommendedName>
</protein>
<dbReference type="Pfam" id="PF14052">
    <property type="entry name" value="Caps_assemb_Wzi"/>
    <property type="match status" value="1"/>
</dbReference>
<evidence type="ECO:0008006" key="3">
    <source>
        <dbReference type="Google" id="ProtNLM"/>
    </source>
</evidence>
<evidence type="ECO:0000313" key="2">
    <source>
        <dbReference type="Proteomes" id="UP000664795"/>
    </source>
</evidence>
<organism evidence="1 2">
    <name type="scientific">Fibrella aquatilis</name>
    <dbReference type="NCBI Taxonomy" id="2817059"/>
    <lineage>
        <taxon>Bacteria</taxon>
        <taxon>Pseudomonadati</taxon>
        <taxon>Bacteroidota</taxon>
        <taxon>Cytophagia</taxon>
        <taxon>Cytophagales</taxon>
        <taxon>Spirosomataceae</taxon>
        <taxon>Fibrella</taxon>
    </lineage>
</organism>
<dbReference type="Gene3D" id="2.40.160.130">
    <property type="entry name" value="Capsule assembly protein Wzi"/>
    <property type="match status" value="1"/>
</dbReference>
<evidence type="ECO:0000313" key="1">
    <source>
        <dbReference type="EMBL" id="MBO0929664.1"/>
    </source>
</evidence>
<keyword evidence="2" id="KW-1185">Reference proteome</keyword>
<reference evidence="1 2" key="1">
    <citation type="submission" date="2021-03" db="EMBL/GenBank/DDBJ databases">
        <title>Fibrella sp. HMF5036 genome sequencing and assembly.</title>
        <authorList>
            <person name="Kang H."/>
            <person name="Kim H."/>
            <person name="Bae S."/>
            <person name="Joh K."/>
        </authorList>
    </citation>
    <scope>NUCLEOTIDE SEQUENCE [LARGE SCALE GENOMIC DNA]</scope>
    <source>
        <strain evidence="1 2">HMF5036</strain>
    </source>
</reference>
<dbReference type="InterPro" id="IPR026950">
    <property type="entry name" value="Caps_assemb_Wzi"/>
</dbReference>
<dbReference type="RefSeq" id="WP_207333621.1">
    <property type="nucleotide sequence ID" value="NZ_JAFMYU010000001.1"/>
</dbReference>
<dbReference type="AlphaFoldDB" id="A0A939JW62"/>
<gene>
    <name evidence="1" type="ORF">J2I48_01595</name>
</gene>
<proteinExistence type="predicted"/>
<dbReference type="Proteomes" id="UP000664795">
    <property type="component" value="Unassembled WGS sequence"/>
</dbReference>
<accession>A0A939JW62</accession>
<comment type="caution">
    <text evidence="1">The sequence shown here is derived from an EMBL/GenBank/DDBJ whole genome shotgun (WGS) entry which is preliminary data.</text>
</comment>
<dbReference type="EMBL" id="JAFMYU010000001">
    <property type="protein sequence ID" value="MBO0929664.1"/>
    <property type="molecule type" value="Genomic_DNA"/>
</dbReference>
<sequence>MYRLVLLLFCGTATVAQTSKPLHYQLELGSYVTPQRTYAQRYAAPNLAEQAEIPFWLRANQYGIVPRGENVPTLRAGIRVDYHGAPLTALDSLRASHRRVDWGWGFDLVANANGVNPDRSKPTDPVAVILPEAYAKVRLRGIEGWAGRRREVIGLTDSSLSTGSYSWSGNAVPPLKIQFNTIGWVPLTRWLYINALYVQGWFEYDRFIKGSMLHQKALYLRLGKATGKIWLSGGMNHSVQWGGNNESLPSAFIRNSQLPASFHDYIDIVLGNSLGNRTVDTTKYSPFDAGNRIGNHLGTVDLGLELRGRRVSVFLYRQSIYEDGSLFYLINIADGLHGARFTNNRPNQGGFRLNRAVLEYLNTYSQGGSDFINEDASKRGRDNYFNHGQYRDGWSSYGRTIGTPFIAPATDLPGHFPGSAFTNNNRVRVYHVGLSGQFSARMGFIGKFSYSQNIGIYDAPFAQVATQFSGMFGLYSQLKWLGGTLLTTTTGYDQGDLYENNLGFFVSLKRTGMIRSRFTR</sequence>